<accession>A0A4Q9GNU9</accession>
<organism evidence="2 3">
    <name type="scientific">Hansschlegelia quercus</name>
    <dbReference type="NCBI Taxonomy" id="2528245"/>
    <lineage>
        <taxon>Bacteria</taxon>
        <taxon>Pseudomonadati</taxon>
        <taxon>Pseudomonadota</taxon>
        <taxon>Alphaproteobacteria</taxon>
        <taxon>Hyphomicrobiales</taxon>
        <taxon>Methylopilaceae</taxon>
        <taxon>Hansschlegelia</taxon>
    </lineage>
</organism>
<dbReference type="RefSeq" id="WP_131001118.1">
    <property type="nucleotide sequence ID" value="NZ_JBHSZR010000002.1"/>
</dbReference>
<evidence type="ECO:0000313" key="2">
    <source>
        <dbReference type="EMBL" id="TBN54865.1"/>
    </source>
</evidence>
<keyword evidence="3" id="KW-1185">Reference proteome</keyword>
<feature type="compositionally biased region" description="Basic and acidic residues" evidence="1">
    <location>
        <begin position="58"/>
        <end position="79"/>
    </location>
</feature>
<evidence type="ECO:0000313" key="3">
    <source>
        <dbReference type="Proteomes" id="UP000291613"/>
    </source>
</evidence>
<proteinExistence type="predicted"/>
<dbReference type="AlphaFoldDB" id="A0A4Q9GNU9"/>
<dbReference type="EMBL" id="SIUB01000001">
    <property type="protein sequence ID" value="TBN54865.1"/>
    <property type="molecule type" value="Genomic_DNA"/>
</dbReference>
<gene>
    <name evidence="2" type="ORF">EYR15_01505</name>
</gene>
<dbReference type="Proteomes" id="UP000291613">
    <property type="component" value="Unassembled WGS sequence"/>
</dbReference>
<dbReference type="OrthoDB" id="7596641at2"/>
<name>A0A4Q9GNU9_9HYPH</name>
<comment type="caution">
    <text evidence="2">The sequence shown here is derived from an EMBL/GenBank/DDBJ whole genome shotgun (WGS) entry which is preliminary data.</text>
</comment>
<dbReference type="Pfam" id="PF09954">
    <property type="entry name" value="DUF2188"/>
    <property type="match status" value="1"/>
</dbReference>
<evidence type="ECO:0000256" key="1">
    <source>
        <dbReference type="SAM" id="MobiDB-lite"/>
    </source>
</evidence>
<reference evidence="2 3" key="1">
    <citation type="submission" date="2019-02" db="EMBL/GenBank/DDBJ databases">
        <title>Hansschlegelia quercus sp. nov., a novel methylotrophic bacterium from buds of oak (Quercus robur L.).</title>
        <authorList>
            <person name="Agafonova N.V."/>
            <person name="Kaparullina E.N."/>
            <person name="Grouzdev D.S."/>
            <person name="Doronina N.V."/>
        </authorList>
    </citation>
    <scope>NUCLEOTIDE SEQUENCE [LARGE SCALE GENOMIC DNA]</scope>
    <source>
        <strain evidence="2 3">Dub</strain>
    </source>
</reference>
<protein>
    <submittedName>
        <fullName evidence="2">DUF2188 domain-containing protein</fullName>
    </submittedName>
</protein>
<dbReference type="InterPro" id="IPR018691">
    <property type="entry name" value="DUF2188"/>
</dbReference>
<feature type="region of interest" description="Disordered" evidence="1">
    <location>
        <begin position="30"/>
        <end position="79"/>
    </location>
</feature>
<sequence>MSDAHYTVVEHDGGWAYKLGDVFSETFPTREEAHAAAEQAAREQRAPDEDTEIEYEDEKGVWREEHSAGGDRPTTDVED</sequence>
<feature type="compositionally biased region" description="Basic and acidic residues" evidence="1">
    <location>
        <begin position="30"/>
        <end position="48"/>
    </location>
</feature>